<feature type="region of interest" description="Disordered" evidence="1">
    <location>
        <begin position="80"/>
        <end position="107"/>
    </location>
</feature>
<evidence type="ECO:0000256" key="1">
    <source>
        <dbReference type="SAM" id="MobiDB-lite"/>
    </source>
</evidence>
<dbReference type="EMBL" id="CAJVRL010000100">
    <property type="protein sequence ID" value="CAG8960564.1"/>
    <property type="molecule type" value="Genomic_DNA"/>
</dbReference>
<feature type="signal peptide" evidence="2">
    <location>
        <begin position="1"/>
        <end position="21"/>
    </location>
</feature>
<keyword evidence="2" id="KW-0732">Signal</keyword>
<sequence length="233" mass="24762">MGGIGVESVVVLMVFVAVADTRFKGPEYAWHGFSPATWAATAGGYRQPAMALIADVSISASGTKLDMPYLAGFNSAPHRLSRPPLARPQSPSVALSRPLPPSPSSASQVLRHIPCIAMTPYELPTQLPPRQLAHGLALAFTFALMTIHAKPLNPLIPIISHHPHIIPSSPTPPSNLVIPVPPRPRPVYGASQSQSLCVPNRTGSLVPVEMRITEILLCLLLRKSGIIGPIISA</sequence>
<keyword evidence="4" id="KW-1185">Reference proteome</keyword>
<evidence type="ECO:0000313" key="3">
    <source>
        <dbReference type="EMBL" id="CAG8960564.1"/>
    </source>
</evidence>
<evidence type="ECO:0000313" key="4">
    <source>
        <dbReference type="Proteomes" id="UP000696280"/>
    </source>
</evidence>
<gene>
    <name evidence="3" type="ORF">HYFRA_00013387</name>
</gene>
<organism evidence="3 4">
    <name type="scientific">Hymenoscyphus fraxineus</name>
    <dbReference type="NCBI Taxonomy" id="746836"/>
    <lineage>
        <taxon>Eukaryota</taxon>
        <taxon>Fungi</taxon>
        <taxon>Dikarya</taxon>
        <taxon>Ascomycota</taxon>
        <taxon>Pezizomycotina</taxon>
        <taxon>Leotiomycetes</taxon>
        <taxon>Helotiales</taxon>
        <taxon>Helotiaceae</taxon>
        <taxon>Hymenoscyphus</taxon>
    </lineage>
</organism>
<accession>A0A9N9L7L0</accession>
<comment type="caution">
    <text evidence="3">The sequence shown here is derived from an EMBL/GenBank/DDBJ whole genome shotgun (WGS) entry which is preliminary data.</text>
</comment>
<name>A0A9N9L7L0_9HELO</name>
<feature type="chain" id="PRO_5040178978" evidence="2">
    <location>
        <begin position="22"/>
        <end position="233"/>
    </location>
</feature>
<protein>
    <submittedName>
        <fullName evidence="3">Uncharacterized protein</fullName>
    </submittedName>
</protein>
<proteinExistence type="predicted"/>
<dbReference type="AlphaFoldDB" id="A0A9N9L7L0"/>
<reference evidence="3" key="1">
    <citation type="submission" date="2021-07" db="EMBL/GenBank/DDBJ databases">
        <authorList>
            <person name="Durling M."/>
        </authorList>
    </citation>
    <scope>NUCLEOTIDE SEQUENCE</scope>
</reference>
<dbReference type="Proteomes" id="UP000696280">
    <property type="component" value="Unassembled WGS sequence"/>
</dbReference>
<evidence type="ECO:0000256" key="2">
    <source>
        <dbReference type="SAM" id="SignalP"/>
    </source>
</evidence>